<dbReference type="EMBL" id="PDOD01000002">
    <property type="protein sequence ID" value="PYZ93577.1"/>
    <property type="molecule type" value="Genomic_DNA"/>
</dbReference>
<evidence type="ECO:0000313" key="1">
    <source>
        <dbReference type="EMBL" id="PYZ93577.1"/>
    </source>
</evidence>
<dbReference type="Proteomes" id="UP000248214">
    <property type="component" value="Unassembled WGS sequence"/>
</dbReference>
<dbReference type="AlphaFoldDB" id="A0A323TJ18"/>
<organism evidence="1 2">
    <name type="scientific">Salipaludibacillus keqinensis</name>
    <dbReference type="NCBI Taxonomy" id="2045207"/>
    <lineage>
        <taxon>Bacteria</taxon>
        <taxon>Bacillati</taxon>
        <taxon>Bacillota</taxon>
        <taxon>Bacilli</taxon>
        <taxon>Bacillales</taxon>
        <taxon>Bacillaceae</taxon>
    </lineage>
</organism>
<protein>
    <submittedName>
        <fullName evidence="1">Uncharacterized protein</fullName>
    </submittedName>
</protein>
<comment type="caution">
    <text evidence="1">The sequence shown here is derived from an EMBL/GenBank/DDBJ whole genome shotgun (WGS) entry which is preliminary data.</text>
</comment>
<gene>
    <name evidence="1" type="ORF">CR194_10460</name>
</gene>
<keyword evidence="2" id="KW-1185">Reference proteome</keyword>
<evidence type="ECO:0000313" key="2">
    <source>
        <dbReference type="Proteomes" id="UP000248214"/>
    </source>
</evidence>
<sequence length="66" mass="7738">MTHFPDLSRKVHVPRALHIKFPLGRTFGEAGREDLQTQIVSDMLNEIVNDSDKNNIETLSYRWKRD</sequence>
<reference evidence="1 2" key="1">
    <citation type="submission" date="2017-10" db="EMBL/GenBank/DDBJ databases">
        <title>Bacillus sp. nov., a halophilic bacterium isolated from a Keqin Lake.</title>
        <authorList>
            <person name="Wang H."/>
        </authorList>
    </citation>
    <scope>NUCLEOTIDE SEQUENCE [LARGE SCALE GENOMIC DNA]</scope>
    <source>
        <strain evidence="1 2">KQ-12</strain>
    </source>
</reference>
<proteinExistence type="predicted"/>
<accession>A0A323TJ18</accession>
<name>A0A323TJ18_9BACI</name>